<comment type="function">
    <text evidence="5">Required for morphogenesis and for the elongation of the flagellar filament by facilitating polymerization of the flagellin monomers at the tip of growing filament. Forms a capping structure, which prevents flagellin subunits (transported through the central channel of the flagellum) from leaking out without polymerization at the distal end.</text>
</comment>
<reference evidence="8 9" key="1">
    <citation type="submission" date="2015-11" db="EMBL/GenBank/DDBJ databases">
        <title>A Two-component Flavoprotein Monooxygenase System MeaXY Responsible for para-Hydroxylation of 2-Methyl-6-ethylaniline and 2,6-Diethylaniline in Sphingobium baderi DE-13.</title>
        <authorList>
            <person name="Cheng M."/>
            <person name="Meng Q."/>
            <person name="Yang Y."/>
            <person name="Chu C."/>
            <person name="Yan X."/>
            <person name="He J."/>
            <person name="Li S."/>
        </authorList>
    </citation>
    <scope>NUCLEOTIDE SEQUENCE [LARGE SCALE GENOMIC DNA]</scope>
    <source>
        <strain evidence="8 9">DE-13</strain>
    </source>
</reference>
<dbReference type="GO" id="GO:0009421">
    <property type="term" value="C:bacterial-type flagellum filament cap"/>
    <property type="evidence" value="ECO:0007669"/>
    <property type="project" value="InterPro"/>
</dbReference>
<dbReference type="STRING" id="1332080.ATN00_06740"/>
<dbReference type="GO" id="GO:0071973">
    <property type="term" value="P:bacterial-type flagellum-dependent cell motility"/>
    <property type="evidence" value="ECO:0007669"/>
    <property type="project" value="TreeGrafter"/>
</dbReference>
<dbReference type="OrthoDB" id="7388356at2"/>
<keyword evidence="8" id="KW-0282">Flagellum</keyword>
<evidence type="ECO:0000256" key="1">
    <source>
        <dbReference type="ARBA" id="ARBA00009764"/>
    </source>
</evidence>
<evidence type="ECO:0000313" key="9">
    <source>
        <dbReference type="Proteomes" id="UP000056968"/>
    </source>
</evidence>
<dbReference type="InterPro" id="IPR010810">
    <property type="entry name" value="Flagellin_hook_IN_motif"/>
</dbReference>
<organism evidence="8 9">
    <name type="scientific">Sphingobium baderi</name>
    <dbReference type="NCBI Taxonomy" id="1332080"/>
    <lineage>
        <taxon>Bacteria</taxon>
        <taxon>Pseudomonadati</taxon>
        <taxon>Pseudomonadota</taxon>
        <taxon>Alphaproteobacteria</taxon>
        <taxon>Sphingomonadales</taxon>
        <taxon>Sphingomonadaceae</taxon>
        <taxon>Sphingobium</taxon>
    </lineage>
</organism>
<evidence type="ECO:0000256" key="3">
    <source>
        <dbReference type="ARBA" id="ARBA00023054"/>
    </source>
</evidence>
<sequence>MTSVSSSISTALGVGSGIDTNALVSSLVSAARDPKQKVITDRQSLNSARISALASASSSLDAFADALNSLLSGTGYSGVPASNDPSVATVSALPGGTPQGLPAQLQVQQLASGRTLATAPDPNVSATALVGAGTLTLTVGNGAPKNIVLTASSTYADLVSAINSSGTGVTASLVTDTQGTRLVMKGASGEANDFSLSADSAELEKFAWSKAGPNANSSFTSASTAQDAIILLDGVEQHYATNTVDTAIPYLRIDLNKASPGTSVTLATTEPTTSMRDLMVEFVDAYNTLMKALNTATSKGADSSSAGVLNGESSIRDMKRQLSQMTSAALSPTGAYKTLADLGVTTNRDGTLTLDTKTLDKAMAADPSAITQLLNPAVKSGSNPGLAGLMDNVRDNIQQKDGPLASAQSKYDALAKNLSAQLEKLSDQMTDYQAQLTKIYTAMETRLTALKATQSYLKQQIDSWNNSDN</sequence>
<evidence type="ECO:0000256" key="2">
    <source>
        <dbReference type="ARBA" id="ARBA00011255"/>
    </source>
</evidence>
<keyword evidence="5" id="KW-0964">Secreted</keyword>
<dbReference type="InterPro" id="IPR003481">
    <property type="entry name" value="FliD_N"/>
</dbReference>
<dbReference type="InterPro" id="IPR010809">
    <property type="entry name" value="FliD_C"/>
</dbReference>
<keyword evidence="4 5" id="KW-0975">Bacterial flagellum</keyword>
<evidence type="ECO:0000313" key="8">
    <source>
        <dbReference type="EMBL" id="ALR20049.1"/>
    </source>
</evidence>
<dbReference type="GO" id="GO:0005576">
    <property type="term" value="C:extracellular region"/>
    <property type="evidence" value="ECO:0007669"/>
    <property type="project" value="UniProtKB-SubCell"/>
</dbReference>
<dbReference type="PANTHER" id="PTHR30288:SF0">
    <property type="entry name" value="FLAGELLAR HOOK-ASSOCIATED PROTEIN 2"/>
    <property type="match status" value="1"/>
</dbReference>
<protein>
    <recommendedName>
        <fullName evidence="5">Flagellar hook-associated protein 2</fullName>
        <shortName evidence="5">HAP2</shortName>
    </recommendedName>
    <alternativeName>
        <fullName evidence="5">Flagellar cap protein</fullName>
    </alternativeName>
</protein>
<keyword evidence="8" id="KW-0966">Cell projection</keyword>
<evidence type="ECO:0000259" key="6">
    <source>
        <dbReference type="Pfam" id="PF02465"/>
    </source>
</evidence>
<name>A0A0S3EX74_9SPHN</name>
<accession>A0A0S3EX74</accession>
<keyword evidence="3 5" id="KW-0175">Coiled coil</keyword>
<keyword evidence="8" id="KW-0969">Cilium</keyword>
<dbReference type="InterPro" id="IPR040026">
    <property type="entry name" value="FliD"/>
</dbReference>
<feature type="domain" description="Flagellar hook-associated protein 2 N-terminal" evidence="6">
    <location>
        <begin position="16"/>
        <end position="112"/>
    </location>
</feature>
<dbReference type="Pfam" id="PF02465">
    <property type="entry name" value="FliD_N"/>
    <property type="match status" value="1"/>
</dbReference>
<dbReference type="EMBL" id="CP013264">
    <property type="protein sequence ID" value="ALR20049.1"/>
    <property type="molecule type" value="Genomic_DNA"/>
</dbReference>
<feature type="coiled-coil region" evidence="5">
    <location>
        <begin position="404"/>
        <end position="435"/>
    </location>
</feature>
<dbReference type="GO" id="GO:0009424">
    <property type="term" value="C:bacterial-type flagellum hook"/>
    <property type="evidence" value="ECO:0007669"/>
    <property type="project" value="UniProtKB-UniRule"/>
</dbReference>
<dbReference type="Pfam" id="PF07195">
    <property type="entry name" value="FliD_C"/>
    <property type="match status" value="1"/>
</dbReference>
<dbReference type="GO" id="GO:0007155">
    <property type="term" value="P:cell adhesion"/>
    <property type="evidence" value="ECO:0007669"/>
    <property type="project" value="InterPro"/>
</dbReference>
<proteinExistence type="inferred from homology"/>
<dbReference type="PANTHER" id="PTHR30288">
    <property type="entry name" value="FLAGELLAR CAP/ASSEMBLY PROTEIN FLID"/>
    <property type="match status" value="1"/>
</dbReference>
<feature type="domain" description="Flagellar hook-associated protein 2 C-terminal" evidence="7">
    <location>
        <begin position="225"/>
        <end position="451"/>
    </location>
</feature>
<evidence type="ECO:0000259" key="7">
    <source>
        <dbReference type="Pfam" id="PF07195"/>
    </source>
</evidence>
<dbReference type="AlphaFoldDB" id="A0A0S3EX74"/>
<comment type="similarity">
    <text evidence="1 5">Belongs to the FliD family.</text>
</comment>
<comment type="subcellular location">
    <subcellularLocation>
        <location evidence="5">Secreted</location>
    </subcellularLocation>
    <subcellularLocation>
        <location evidence="5">Bacterial flagellum</location>
    </subcellularLocation>
</comment>
<dbReference type="Pfam" id="PF07196">
    <property type="entry name" value="Flagellin_IN"/>
    <property type="match status" value="1"/>
</dbReference>
<keyword evidence="9" id="KW-1185">Reference proteome</keyword>
<dbReference type="KEGG" id="sbd:ATN00_06740"/>
<evidence type="ECO:0000256" key="4">
    <source>
        <dbReference type="ARBA" id="ARBA00023143"/>
    </source>
</evidence>
<evidence type="ECO:0000256" key="5">
    <source>
        <dbReference type="RuleBase" id="RU362066"/>
    </source>
</evidence>
<dbReference type="RefSeq" id="WP_062063412.1">
    <property type="nucleotide sequence ID" value="NZ_CP013264.1"/>
</dbReference>
<gene>
    <name evidence="8" type="ORF">ATN00_06740</name>
</gene>
<dbReference type="Proteomes" id="UP000056968">
    <property type="component" value="Chromosome"/>
</dbReference>
<comment type="subunit">
    <text evidence="2 5">Homopentamer.</text>
</comment>